<dbReference type="GO" id="GO:0016020">
    <property type="term" value="C:membrane"/>
    <property type="evidence" value="ECO:0007669"/>
    <property type="project" value="UniProtKB-SubCell"/>
</dbReference>
<evidence type="ECO:0000256" key="5">
    <source>
        <dbReference type="PROSITE-ProRule" id="PRU00205"/>
    </source>
</evidence>
<dbReference type="GO" id="GO:0005783">
    <property type="term" value="C:endoplasmic reticulum"/>
    <property type="evidence" value="ECO:0007669"/>
    <property type="project" value="TreeGrafter"/>
</dbReference>
<dbReference type="InterPro" id="IPR006634">
    <property type="entry name" value="TLC-dom"/>
</dbReference>
<dbReference type="PANTHER" id="PTHR13439">
    <property type="entry name" value="CT120 PROTEIN"/>
    <property type="match status" value="1"/>
</dbReference>
<feature type="transmembrane region" description="Helical" evidence="6">
    <location>
        <begin position="114"/>
        <end position="136"/>
    </location>
</feature>
<dbReference type="GO" id="GO:0055088">
    <property type="term" value="P:lipid homeostasis"/>
    <property type="evidence" value="ECO:0007669"/>
    <property type="project" value="TreeGrafter"/>
</dbReference>
<name>A0A2P2JZU0_RHIMU</name>
<evidence type="ECO:0000259" key="7">
    <source>
        <dbReference type="PROSITE" id="PS50922"/>
    </source>
</evidence>
<dbReference type="Pfam" id="PF03798">
    <property type="entry name" value="TRAM_LAG1_CLN8"/>
    <property type="match status" value="1"/>
</dbReference>
<proteinExistence type="predicted"/>
<dbReference type="InterPro" id="IPR050846">
    <property type="entry name" value="TLCD"/>
</dbReference>
<evidence type="ECO:0000313" key="8">
    <source>
        <dbReference type="EMBL" id="MBW98981.1"/>
    </source>
</evidence>
<feature type="transmembrane region" description="Helical" evidence="6">
    <location>
        <begin position="236"/>
        <end position="260"/>
    </location>
</feature>
<feature type="transmembrane region" description="Helical" evidence="6">
    <location>
        <begin position="143"/>
        <end position="162"/>
    </location>
</feature>
<evidence type="ECO:0000256" key="2">
    <source>
        <dbReference type="ARBA" id="ARBA00022692"/>
    </source>
</evidence>
<dbReference type="PROSITE" id="PS50922">
    <property type="entry name" value="TLC"/>
    <property type="match status" value="1"/>
</dbReference>
<keyword evidence="4 5" id="KW-0472">Membrane</keyword>
<feature type="transmembrane region" description="Helical" evidence="6">
    <location>
        <begin position="33"/>
        <end position="58"/>
    </location>
</feature>
<keyword evidence="2 5" id="KW-0812">Transmembrane</keyword>
<reference evidence="8" key="1">
    <citation type="submission" date="2018-02" db="EMBL/GenBank/DDBJ databases">
        <title>Rhizophora mucronata_Transcriptome.</title>
        <authorList>
            <person name="Meera S.P."/>
            <person name="Sreeshan A."/>
            <person name="Augustine A."/>
        </authorList>
    </citation>
    <scope>NUCLEOTIDE SEQUENCE</scope>
    <source>
        <tissue evidence="8">Leaf</tissue>
    </source>
</reference>
<feature type="transmembrane region" description="Helical" evidence="6">
    <location>
        <begin position="201"/>
        <end position="224"/>
    </location>
</feature>
<feature type="transmembrane region" description="Helical" evidence="6">
    <location>
        <begin position="168"/>
        <end position="189"/>
    </location>
</feature>
<protein>
    <recommendedName>
        <fullName evidence="7">TLC domain-containing protein</fullName>
    </recommendedName>
</protein>
<feature type="domain" description="TLC" evidence="7">
    <location>
        <begin position="67"/>
        <end position="271"/>
    </location>
</feature>
<dbReference type="PANTHER" id="PTHR13439:SF0">
    <property type="entry name" value="TOPOISOMERASE I DAMAGE AFFECTED PROTEIN 4"/>
    <property type="match status" value="1"/>
</dbReference>
<evidence type="ECO:0000256" key="6">
    <source>
        <dbReference type="SAM" id="Phobius"/>
    </source>
</evidence>
<evidence type="ECO:0000256" key="1">
    <source>
        <dbReference type="ARBA" id="ARBA00004141"/>
    </source>
</evidence>
<sequence length="277" mass="31117">MGIAVLPFPEALGVVSISSGAAAAGPSKDFHRLASVFSGIIMCTTVYNFTGFISFLCFKGYGKLSNAQKIEWNNRGFSTIHALIVASASLYLLLWSGLFDEDSQDELIVNRSSVLSNSICGLSIGYFLSDLSMILWRFPELGGLEYVLHHCLSMYSILLSLISGQGQIYILMVLFTEITTPFVNLRWYLDSAGQKNSKLYICNGVMLFLVWLVARVILFGIFYSHVIFHFDQVKQIFPLGFYSLLLVPAFLAIMNCYWFWKIFKGLLKTLSKARHSQ</sequence>
<comment type="subcellular location">
    <subcellularLocation>
        <location evidence="1">Membrane</location>
        <topology evidence="1">Multi-pass membrane protein</topology>
    </subcellularLocation>
</comment>
<feature type="transmembrane region" description="Helical" evidence="6">
    <location>
        <begin position="79"/>
        <end position="99"/>
    </location>
</feature>
<evidence type="ECO:0000256" key="3">
    <source>
        <dbReference type="ARBA" id="ARBA00022989"/>
    </source>
</evidence>
<evidence type="ECO:0000256" key="4">
    <source>
        <dbReference type="ARBA" id="ARBA00023136"/>
    </source>
</evidence>
<dbReference type="SMART" id="SM00724">
    <property type="entry name" value="TLC"/>
    <property type="match status" value="1"/>
</dbReference>
<accession>A0A2P2JZU0</accession>
<dbReference type="AlphaFoldDB" id="A0A2P2JZU0"/>
<dbReference type="EMBL" id="GGEC01018498">
    <property type="protein sequence ID" value="MBW98981.1"/>
    <property type="molecule type" value="Transcribed_RNA"/>
</dbReference>
<organism evidence="8">
    <name type="scientific">Rhizophora mucronata</name>
    <name type="common">Asiatic mangrove</name>
    <dbReference type="NCBI Taxonomy" id="61149"/>
    <lineage>
        <taxon>Eukaryota</taxon>
        <taxon>Viridiplantae</taxon>
        <taxon>Streptophyta</taxon>
        <taxon>Embryophyta</taxon>
        <taxon>Tracheophyta</taxon>
        <taxon>Spermatophyta</taxon>
        <taxon>Magnoliopsida</taxon>
        <taxon>eudicotyledons</taxon>
        <taxon>Gunneridae</taxon>
        <taxon>Pentapetalae</taxon>
        <taxon>rosids</taxon>
        <taxon>fabids</taxon>
        <taxon>Malpighiales</taxon>
        <taxon>Rhizophoraceae</taxon>
        <taxon>Rhizophora</taxon>
    </lineage>
</organism>
<keyword evidence="3 6" id="KW-1133">Transmembrane helix</keyword>